<evidence type="ECO:0000313" key="2">
    <source>
        <dbReference type="WBParaSite" id="L893_g20172.t1"/>
    </source>
</evidence>
<keyword evidence="1" id="KW-1185">Reference proteome</keyword>
<evidence type="ECO:0000313" key="1">
    <source>
        <dbReference type="Proteomes" id="UP000095287"/>
    </source>
</evidence>
<dbReference type="AlphaFoldDB" id="A0A1I7YVI1"/>
<protein>
    <submittedName>
        <fullName evidence="2">Non-specific serine/threonine protein kinase</fullName>
    </submittedName>
</protein>
<dbReference type="Proteomes" id="UP000095287">
    <property type="component" value="Unplaced"/>
</dbReference>
<sequence length="121" mass="13582">MSLVHVEPVNYLKNHRLQSGTEKSYTRLYRIHVAGTVGFKSTDTRLIDRWAEERLRAGFGPRAGPQAPSSTPSSAVAEIGMTQFILELTKSLSLVTTLQIKPENLLRIETEVFFFVQPHGL</sequence>
<dbReference type="WBParaSite" id="L893_g20172.t1">
    <property type="protein sequence ID" value="L893_g20172.t1"/>
    <property type="gene ID" value="L893_g20172"/>
</dbReference>
<reference evidence="2" key="1">
    <citation type="submission" date="2016-11" db="UniProtKB">
        <authorList>
            <consortium name="WormBaseParasite"/>
        </authorList>
    </citation>
    <scope>IDENTIFICATION</scope>
</reference>
<organism evidence="1 2">
    <name type="scientific">Steinernema glaseri</name>
    <dbReference type="NCBI Taxonomy" id="37863"/>
    <lineage>
        <taxon>Eukaryota</taxon>
        <taxon>Metazoa</taxon>
        <taxon>Ecdysozoa</taxon>
        <taxon>Nematoda</taxon>
        <taxon>Chromadorea</taxon>
        <taxon>Rhabditida</taxon>
        <taxon>Tylenchina</taxon>
        <taxon>Panagrolaimomorpha</taxon>
        <taxon>Strongyloidoidea</taxon>
        <taxon>Steinernematidae</taxon>
        <taxon>Steinernema</taxon>
    </lineage>
</organism>
<name>A0A1I7YVI1_9BILA</name>
<proteinExistence type="predicted"/>
<accession>A0A1I7YVI1</accession>